<name>A0A3N4IDN4_ASCIM</name>
<evidence type="ECO:0000256" key="2">
    <source>
        <dbReference type="ARBA" id="ARBA00005263"/>
    </source>
</evidence>
<dbReference type="Pfam" id="PF01086">
    <property type="entry name" value="Clathrin_lg_ch"/>
    <property type="match status" value="1"/>
</dbReference>
<comment type="similarity">
    <text evidence="2 6">Belongs to the clathrin light chain family.</text>
</comment>
<dbReference type="InterPro" id="IPR000996">
    <property type="entry name" value="Clathrin_L-chain"/>
</dbReference>
<proteinExistence type="inferred from homology"/>
<gene>
    <name evidence="7" type="ORF">BJ508DRAFT_413255</name>
</gene>
<dbReference type="AlphaFoldDB" id="A0A3N4IDN4"/>
<dbReference type="OrthoDB" id="5512at2759"/>
<accession>A0A3N4IDN4</accession>
<evidence type="ECO:0000256" key="3">
    <source>
        <dbReference type="ARBA" id="ARBA00023136"/>
    </source>
</evidence>
<sequence>MSNFPSIEEIEDGLITTDDAPIGTDDLLAREAELLGDDALMFRTPADDLLRASNTQSYDAGFPDISGGDQTEFGGPGGTFTSAAPYLPPQTELYGAAPTAQEEEEPQVIKEWRERQALEIQRRDELSAKRKAETIEKAQVAIDDFYENYNIKKDKTIAQTRQEAEEYLKSIQENSSGDGNSWDKIAKYVDMSEKKARGAGPDKTRFREMLLSLRKDDNAPGASSGN</sequence>
<dbReference type="GO" id="GO:0032050">
    <property type="term" value="F:clathrin heavy chain binding"/>
    <property type="evidence" value="ECO:0007669"/>
    <property type="project" value="TreeGrafter"/>
</dbReference>
<dbReference type="GO" id="GO:0030132">
    <property type="term" value="C:clathrin coat of coated pit"/>
    <property type="evidence" value="ECO:0007669"/>
    <property type="project" value="InterPro"/>
</dbReference>
<evidence type="ECO:0000313" key="7">
    <source>
        <dbReference type="EMBL" id="RPA83577.1"/>
    </source>
</evidence>
<evidence type="ECO:0000256" key="1">
    <source>
        <dbReference type="ARBA" id="ARBA00004180"/>
    </source>
</evidence>
<dbReference type="PANTHER" id="PTHR10639">
    <property type="entry name" value="CLATHRIN LIGHT CHAIN"/>
    <property type="match status" value="1"/>
</dbReference>
<dbReference type="EMBL" id="ML119663">
    <property type="protein sequence ID" value="RPA83577.1"/>
    <property type="molecule type" value="Genomic_DNA"/>
</dbReference>
<evidence type="ECO:0000256" key="6">
    <source>
        <dbReference type="RuleBase" id="RU363137"/>
    </source>
</evidence>
<comment type="subcellular location">
    <subcellularLocation>
        <location evidence="1 6">Cytoplasmic vesicle membrane</location>
        <topology evidence="1 6">Peripheral membrane protein</topology>
        <orientation evidence="1 6">Cytoplasmic side</orientation>
    </subcellularLocation>
    <subcellularLocation>
        <location evidence="6">Membrane</location>
        <location evidence="6">Coated pit</location>
        <topology evidence="6">Peripheral membrane protein</topology>
        <orientation evidence="6">Cytoplasmic side</orientation>
    </subcellularLocation>
    <text evidence="6">Cytoplasmic face of coated pits and vesicles.</text>
</comment>
<evidence type="ECO:0000256" key="4">
    <source>
        <dbReference type="ARBA" id="ARBA00023176"/>
    </source>
</evidence>
<dbReference type="GO" id="GO:0005198">
    <property type="term" value="F:structural molecule activity"/>
    <property type="evidence" value="ECO:0007669"/>
    <property type="project" value="InterPro"/>
</dbReference>
<keyword evidence="8" id="KW-1185">Reference proteome</keyword>
<dbReference type="STRING" id="1160509.A0A3N4IDN4"/>
<comment type="function">
    <text evidence="6">Clathrin is the major protein of the polyhedral coat of coated pits and vesicles.</text>
</comment>
<organism evidence="7 8">
    <name type="scientific">Ascobolus immersus RN42</name>
    <dbReference type="NCBI Taxonomy" id="1160509"/>
    <lineage>
        <taxon>Eukaryota</taxon>
        <taxon>Fungi</taxon>
        <taxon>Dikarya</taxon>
        <taxon>Ascomycota</taxon>
        <taxon>Pezizomycotina</taxon>
        <taxon>Pezizomycetes</taxon>
        <taxon>Pezizales</taxon>
        <taxon>Ascobolaceae</taxon>
        <taxon>Ascobolus</taxon>
    </lineage>
</organism>
<dbReference type="GO" id="GO:0030130">
    <property type="term" value="C:clathrin coat of trans-Golgi network vesicle"/>
    <property type="evidence" value="ECO:0007669"/>
    <property type="project" value="InterPro"/>
</dbReference>
<keyword evidence="4 6" id="KW-0168">Coated pit</keyword>
<dbReference type="PANTHER" id="PTHR10639:SF7">
    <property type="entry name" value="CLATHRIN LIGHT CHAIN"/>
    <property type="match status" value="1"/>
</dbReference>
<protein>
    <recommendedName>
        <fullName evidence="6">Clathrin light chain</fullName>
    </recommendedName>
</protein>
<evidence type="ECO:0000313" key="8">
    <source>
        <dbReference type="Proteomes" id="UP000275078"/>
    </source>
</evidence>
<keyword evidence="3 6" id="KW-0472">Membrane</keyword>
<dbReference type="Proteomes" id="UP000275078">
    <property type="component" value="Unassembled WGS sequence"/>
</dbReference>
<dbReference type="GO" id="GO:0072583">
    <property type="term" value="P:clathrin-dependent endocytosis"/>
    <property type="evidence" value="ECO:0007669"/>
    <property type="project" value="TreeGrafter"/>
</dbReference>
<keyword evidence="5 6" id="KW-0968">Cytoplasmic vesicle</keyword>
<reference evidence="7 8" key="1">
    <citation type="journal article" date="2018" name="Nat. Ecol. Evol.">
        <title>Pezizomycetes genomes reveal the molecular basis of ectomycorrhizal truffle lifestyle.</title>
        <authorList>
            <person name="Murat C."/>
            <person name="Payen T."/>
            <person name="Noel B."/>
            <person name="Kuo A."/>
            <person name="Morin E."/>
            <person name="Chen J."/>
            <person name="Kohler A."/>
            <person name="Krizsan K."/>
            <person name="Balestrini R."/>
            <person name="Da Silva C."/>
            <person name="Montanini B."/>
            <person name="Hainaut M."/>
            <person name="Levati E."/>
            <person name="Barry K.W."/>
            <person name="Belfiori B."/>
            <person name="Cichocki N."/>
            <person name="Clum A."/>
            <person name="Dockter R.B."/>
            <person name="Fauchery L."/>
            <person name="Guy J."/>
            <person name="Iotti M."/>
            <person name="Le Tacon F."/>
            <person name="Lindquist E.A."/>
            <person name="Lipzen A."/>
            <person name="Malagnac F."/>
            <person name="Mello A."/>
            <person name="Molinier V."/>
            <person name="Miyauchi S."/>
            <person name="Poulain J."/>
            <person name="Riccioni C."/>
            <person name="Rubini A."/>
            <person name="Sitrit Y."/>
            <person name="Splivallo R."/>
            <person name="Traeger S."/>
            <person name="Wang M."/>
            <person name="Zifcakova L."/>
            <person name="Wipf D."/>
            <person name="Zambonelli A."/>
            <person name="Paolocci F."/>
            <person name="Nowrousian M."/>
            <person name="Ottonello S."/>
            <person name="Baldrian P."/>
            <person name="Spatafora J.W."/>
            <person name="Henrissat B."/>
            <person name="Nagy L.G."/>
            <person name="Aury J.M."/>
            <person name="Wincker P."/>
            <person name="Grigoriev I.V."/>
            <person name="Bonfante P."/>
            <person name="Martin F.M."/>
        </authorList>
    </citation>
    <scope>NUCLEOTIDE SEQUENCE [LARGE SCALE GENOMIC DNA]</scope>
    <source>
        <strain evidence="7 8">RN42</strain>
    </source>
</reference>
<evidence type="ECO:0000256" key="5">
    <source>
        <dbReference type="ARBA" id="ARBA00023329"/>
    </source>
</evidence>
<dbReference type="GO" id="GO:0006886">
    <property type="term" value="P:intracellular protein transport"/>
    <property type="evidence" value="ECO:0007669"/>
    <property type="project" value="InterPro"/>
</dbReference>